<evidence type="ECO:0000313" key="9">
    <source>
        <dbReference type="Proteomes" id="UP000461880"/>
    </source>
</evidence>
<name>A0A7X2NUX9_9FIRM</name>
<reference evidence="8 9" key="1">
    <citation type="submission" date="2019-08" db="EMBL/GenBank/DDBJ databases">
        <title>In-depth cultivation of the pig gut microbiome towards novel bacterial diversity and tailored functional studies.</title>
        <authorList>
            <person name="Wylensek D."/>
            <person name="Hitch T.C.A."/>
            <person name="Clavel T."/>
        </authorList>
    </citation>
    <scope>NUCLEOTIDE SEQUENCE [LARGE SCALE GENOMIC DNA]</scope>
    <source>
        <strain evidence="8 9">Oil+RF-744-GAM-WT-6</strain>
    </source>
</reference>
<dbReference type="NCBIfam" id="TIGR02095">
    <property type="entry name" value="glgA"/>
    <property type="match status" value="1"/>
</dbReference>
<dbReference type="UniPathway" id="UPA00164"/>
<dbReference type="AlphaFoldDB" id="A0A7X2NUX9"/>
<proteinExistence type="inferred from homology"/>
<dbReference type="CDD" id="cd03791">
    <property type="entry name" value="GT5_Glycogen_synthase_DULL1-like"/>
    <property type="match status" value="1"/>
</dbReference>
<comment type="pathway">
    <text evidence="6">Glycan biosynthesis; glycogen biosynthesis.</text>
</comment>
<evidence type="ECO:0000259" key="7">
    <source>
        <dbReference type="Pfam" id="PF08323"/>
    </source>
</evidence>
<dbReference type="Gene3D" id="3.40.50.2000">
    <property type="entry name" value="Glycogen Phosphorylase B"/>
    <property type="match status" value="2"/>
</dbReference>
<evidence type="ECO:0000313" key="8">
    <source>
        <dbReference type="EMBL" id="MSS59618.1"/>
    </source>
</evidence>
<dbReference type="HAMAP" id="MF_00484">
    <property type="entry name" value="Glycogen_synth"/>
    <property type="match status" value="1"/>
</dbReference>
<dbReference type="GO" id="GO:0005978">
    <property type="term" value="P:glycogen biosynthetic process"/>
    <property type="evidence" value="ECO:0007669"/>
    <property type="project" value="UniProtKB-UniRule"/>
</dbReference>
<dbReference type="Pfam" id="PF13692">
    <property type="entry name" value="Glyco_trans_1_4"/>
    <property type="match status" value="1"/>
</dbReference>
<keyword evidence="9" id="KW-1185">Reference proteome</keyword>
<evidence type="ECO:0000256" key="4">
    <source>
        <dbReference type="ARBA" id="ARBA00022679"/>
    </source>
</evidence>
<dbReference type="PANTHER" id="PTHR45825:SF11">
    <property type="entry name" value="ALPHA AMYLASE DOMAIN-CONTAINING PROTEIN"/>
    <property type="match status" value="1"/>
</dbReference>
<dbReference type="Pfam" id="PF08323">
    <property type="entry name" value="Glyco_transf_5"/>
    <property type="match status" value="1"/>
</dbReference>
<evidence type="ECO:0000256" key="6">
    <source>
        <dbReference type="HAMAP-Rule" id="MF_00484"/>
    </source>
</evidence>
<evidence type="ECO:0000256" key="3">
    <source>
        <dbReference type="ARBA" id="ARBA00022676"/>
    </source>
</evidence>
<dbReference type="RefSeq" id="WP_105302794.1">
    <property type="nucleotide sequence ID" value="NZ_JAQXPC010000111.1"/>
</dbReference>
<dbReference type="NCBIfam" id="NF001898">
    <property type="entry name" value="PRK00654.1-1"/>
    <property type="match status" value="1"/>
</dbReference>
<sequence>MGRSILFAAGEGLPFIKTGGLADVIGSLPKALAKRGHDVRVVLPLYKKIIEKYYDQLERLGTIQVHSGWIDQPATYYKAEVDGVVYYFIEHQGYFERDGLYGYEDDGERFAFFQRAALDMIYFINWWPNIIHSNDWQTGMIPLLCHACYADDQRYQAIKHVYTIHNLAFQGNFGVDMLPSCLGLDYYYFDNGSIKFDSGISFMKAGIVYADKITTVSPTYANEILSESYGERMDSILRYRREDLWGIVNGIDTTVWNPKTDPRLTKNYDLRTYVSGKKANKLALQEELGLKVTNDVCVIGLVSRLTNQKGVYLITEKLREILDMDVQFIVLGTGEQNAENAFKWMESEYKGKAVYYCGYNEDLAHRIYAGADLFLMPSLYEPCGIGQLIAMHYGTLPLVRETGGLKDTVHPYNQYTGEGNGFSFWAANADDMVYTLHWAVEQYYNNKPGWKGLIKSAMTTDVSWEQSAGIYEELYYQLCNWPDN</sequence>
<comment type="function">
    <text evidence="6">Synthesizes alpha-1,4-glucan chains using ADP-glucose.</text>
</comment>
<dbReference type="PANTHER" id="PTHR45825">
    <property type="entry name" value="GRANULE-BOUND STARCH SYNTHASE 1, CHLOROPLASTIC/AMYLOPLASTIC"/>
    <property type="match status" value="1"/>
</dbReference>
<dbReference type="GO" id="GO:0009011">
    <property type="term" value="F:alpha-1,4-glucan glucosyltransferase (ADP-glucose donor) activity"/>
    <property type="evidence" value="ECO:0007669"/>
    <property type="project" value="UniProtKB-UniRule"/>
</dbReference>
<protein>
    <recommendedName>
        <fullName evidence="6">Glycogen synthase</fullName>
        <ecNumber evidence="6">2.4.1.21</ecNumber>
    </recommendedName>
    <alternativeName>
        <fullName evidence="6">Starch [bacterial glycogen] synthase</fullName>
    </alternativeName>
</protein>
<keyword evidence="4 6" id="KW-0808">Transferase</keyword>
<dbReference type="SUPFAM" id="SSF53756">
    <property type="entry name" value="UDP-Glycosyltransferase/glycogen phosphorylase"/>
    <property type="match status" value="1"/>
</dbReference>
<comment type="similarity">
    <text evidence="2 6">Belongs to the glycosyltransferase 1 family. Bacterial/plant glycogen synthase subfamily.</text>
</comment>
<dbReference type="EMBL" id="VUMN01000040">
    <property type="protein sequence ID" value="MSS59618.1"/>
    <property type="molecule type" value="Genomic_DNA"/>
</dbReference>
<evidence type="ECO:0000256" key="2">
    <source>
        <dbReference type="ARBA" id="ARBA00010281"/>
    </source>
</evidence>
<dbReference type="GO" id="GO:0004373">
    <property type="term" value="F:alpha-1,4-glucan glucosyltransferase (UDP-glucose donor) activity"/>
    <property type="evidence" value="ECO:0007669"/>
    <property type="project" value="InterPro"/>
</dbReference>
<dbReference type="Proteomes" id="UP000461880">
    <property type="component" value="Unassembled WGS sequence"/>
</dbReference>
<gene>
    <name evidence="6 8" type="primary">glgA</name>
    <name evidence="8" type="ORF">FYJ51_12015</name>
</gene>
<evidence type="ECO:0000256" key="1">
    <source>
        <dbReference type="ARBA" id="ARBA00001478"/>
    </source>
</evidence>
<accession>A0A7X2NUX9</accession>
<keyword evidence="3 6" id="KW-0328">Glycosyltransferase</keyword>
<comment type="caution">
    <text evidence="8">The sequence shown here is derived from an EMBL/GenBank/DDBJ whole genome shotgun (WGS) entry which is preliminary data.</text>
</comment>
<evidence type="ECO:0000256" key="5">
    <source>
        <dbReference type="ARBA" id="ARBA00023056"/>
    </source>
</evidence>
<feature type="domain" description="Starch synthase catalytic" evidence="7">
    <location>
        <begin position="5"/>
        <end position="238"/>
    </location>
</feature>
<dbReference type="EC" id="2.4.1.21" evidence="6"/>
<feature type="binding site" evidence="6">
    <location>
        <position position="17"/>
    </location>
    <ligand>
        <name>ADP-alpha-D-glucose</name>
        <dbReference type="ChEBI" id="CHEBI:57498"/>
    </ligand>
</feature>
<dbReference type="InterPro" id="IPR013534">
    <property type="entry name" value="Starch_synth_cat_dom"/>
</dbReference>
<organism evidence="8 9">
    <name type="scientific">Stecheria intestinalis</name>
    <dbReference type="NCBI Taxonomy" id="2606630"/>
    <lineage>
        <taxon>Bacteria</taxon>
        <taxon>Bacillati</taxon>
        <taxon>Bacillota</taxon>
        <taxon>Erysipelotrichia</taxon>
        <taxon>Erysipelotrichales</taxon>
        <taxon>Erysipelotrichaceae</taxon>
        <taxon>Stecheria</taxon>
    </lineage>
</organism>
<dbReference type="InterPro" id="IPR011835">
    <property type="entry name" value="GS/SS"/>
</dbReference>
<comment type="catalytic activity">
    <reaction evidence="1 6">
        <text>[(1-&gt;4)-alpha-D-glucosyl](n) + ADP-alpha-D-glucose = [(1-&gt;4)-alpha-D-glucosyl](n+1) + ADP + H(+)</text>
        <dbReference type="Rhea" id="RHEA:18189"/>
        <dbReference type="Rhea" id="RHEA-COMP:9584"/>
        <dbReference type="Rhea" id="RHEA-COMP:9587"/>
        <dbReference type="ChEBI" id="CHEBI:15378"/>
        <dbReference type="ChEBI" id="CHEBI:15444"/>
        <dbReference type="ChEBI" id="CHEBI:57498"/>
        <dbReference type="ChEBI" id="CHEBI:456216"/>
        <dbReference type="EC" id="2.4.1.21"/>
    </reaction>
</comment>
<keyword evidence="5 6" id="KW-0320">Glycogen biosynthesis</keyword>